<comment type="caution">
    <text evidence="1">The sequence shown here is derived from an EMBL/GenBank/DDBJ whole genome shotgun (WGS) entry which is preliminary data.</text>
</comment>
<protein>
    <recommendedName>
        <fullName evidence="3">Secreted protein</fullName>
    </recommendedName>
</protein>
<name>A0ABV9JLW0_9GAMM</name>
<dbReference type="Proteomes" id="UP001595962">
    <property type="component" value="Unassembled WGS sequence"/>
</dbReference>
<gene>
    <name evidence="1" type="ORF">ACFO3I_09115</name>
</gene>
<keyword evidence="2" id="KW-1185">Reference proteome</keyword>
<organism evidence="1 2">
    <name type="scientific">Rheinheimera marina</name>
    <dbReference type="NCBI Taxonomy" id="1774958"/>
    <lineage>
        <taxon>Bacteria</taxon>
        <taxon>Pseudomonadati</taxon>
        <taxon>Pseudomonadota</taxon>
        <taxon>Gammaproteobacteria</taxon>
        <taxon>Chromatiales</taxon>
        <taxon>Chromatiaceae</taxon>
        <taxon>Rheinheimera</taxon>
    </lineage>
</organism>
<sequence length="93" mass="10404">MKSLVKLVAATLFVLSTVDGYSFVNISLGLDQQAQKQFLANTCPTYPFCKQEFQTEQTPSAPFERINSVNMPLIANTCPTYPMCKQEFESELA</sequence>
<reference evidence="2" key="1">
    <citation type="journal article" date="2019" name="Int. J. Syst. Evol. Microbiol.">
        <title>The Global Catalogue of Microorganisms (GCM) 10K type strain sequencing project: providing services to taxonomists for standard genome sequencing and annotation.</title>
        <authorList>
            <consortium name="The Broad Institute Genomics Platform"/>
            <consortium name="The Broad Institute Genome Sequencing Center for Infectious Disease"/>
            <person name="Wu L."/>
            <person name="Ma J."/>
        </authorList>
    </citation>
    <scope>NUCLEOTIDE SEQUENCE [LARGE SCALE GENOMIC DNA]</scope>
    <source>
        <strain evidence="2">DT28</strain>
    </source>
</reference>
<evidence type="ECO:0000313" key="2">
    <source>
        <dbReference type="Proteomes" id="UP001595962"/>
    </source>
</evidence>
<accession>A0ABV9JLW0</accession>
<dbReference type="EMBL" id="JBHSGB010000009">
    <property type="protein sequence ID" value="MFC4655171.1"/>
    <property type="molecule type" value="Genomic_DNA"/>
</dbReference>
<dbReference type="RefSeq" id="WP_377333555.1">
    <property type="nucleotide sequence ID" value="NZ_JBHSGB010000009.1"/>
</dbReference>
<evidence type="ECO:0000313" key="1">
    <source>
        <dbReference type="EMBL" id="MFC4655171.1"/>
    </source>
</evidence>
<proteinExistence type="predicted"/>
<evidence type="ECO:0008006" key="3">
    <source>
        <dbReference type="Google" id="ProtNLM"/>
    </source>
</evidence>